<evidence type="ECO:0000256" key="1">
    <source>
        <dbReference type="ARBA" id="ARBA00022723"/>
    </source>
</evidence>
<dbReference type="OrthoDB" id="529269at2759"/>
<dbReference type="Gene3D" id="6.10.140.2220">
    <property type="match status" value="1"/>
</dbReference>
<protein>
    <recommendedName>
        <fullName evidence="4">MYND-type domain-containing protein</fullName>
    </recommendedName>
</protein>
<dbReference type="InterPro" id="IPR002893">
    <property type="entry name" value="Znf_MYND"/>
</dbReference>
<comment type="caution">
    <text evidence="5">The sequence shown here is derived from an EMBL/GenBank/DDBJ whole genome shotgun (WGS) entry which is preliminary data.</text>
</comment>
<evidence type="ECO:0000313" key="6">
    <source>
        <dbReference type="Proteomes" id="UP000007264"/>
    </source>
</evidence>
<sequence>MTAAEEHREELKACPLQWMYCHMMLLSGSQPDHTITVSDFLAHVKKARKSKAQLDSWGEFSCLDSKGWTPVRSNMLATPEDFWRTLGVAARFREAVKCNASFGDTLLPSFTEEQLDEERASELNDKLLACTGCRQAKYCSKECQRKHWVGGHKQECTATGSGGASEA</sequence>
<feature type="domain" description="MYND-type" evidence="4">
    <location>
        <begin position="124"/>
        <end position="156"/>
    </location>
</feature>
<keyword evidence="2" id="KW-0863">Zinc-finger</keyword>
<organism evidence="5 6">
    <name type="scientific">Coccomyxa subellipsoidea (strain C-169)</name>
    <name type="common">Green microalga</name>
    <dbReference type="NCBI Taxonomy" id="574566"/>
    <lineage>
        <taxon>Eukaryota</taxon>
        <taxon>Viridiplantae</taxon>
        <taxon>Chlorophyta</taxon>
        <taxon>core chlorophytes</taxon>
        <taxon>Trebouxiophyceae</taxon>
        <taxon>Trebouxiophyceae incertae sedis</taxon>
        <taxon>Coccomyxaceae</taxon>
        <taxon>Coccomyxa</taxon>
        <taxon>Coccomyxa subellipsoidea</taxon>
    </lineage>
</organism>
<keyword evidence="6" id="KW-1185">Reference proteome</keyword>
<dbReference type="Pfam" id="PF01753">
    <property type="entry name" value="zf-MYND"/>
    <property type="match status" value="1"/>
</dbReference>
<dbReference type="SUPFAM" id="SSF144232">
    <property type="entry name" value="HIT/MYND zinc finger-like"/>
    <property type="match status" value="1"/>
</dbReference>
<evidence type="ECO:0000256" key="2">
    <source>
        <dbReference type="ARBA" id="ARBA00022771"/>
    </source>
</evidence>
<evidence type="ECO:0000256" key="3">
    <source>
        <dbReference type="ARBA" id="ARBA00022833"/>
    </source>
</evidence>
<keyword evidence="1" id="KW-0479">Metal-binding</keyword>
<evidence type="ECO:0000259" key="4">
    <source>
        <dbReference type="Pfam" id="PF01753"/>
    </source>
</evidence>
<name>I0Z8Y2_COCSC</name>
<proteinExistence type="predicted"/>
<reference evidence="5 6" key="1">
    <citation type="journal article" date="2012" name="Genome Biol.">
        <title>The genome of the polar eukaryotic microalga coccomyxa subellipsoidea reveals traits of cold adaptation.</title>
        <authorList>
            <person name="Blanc G."/>
            <person name="Agarkova I."/>
            <person name="Grimwood J."/>
            <person name="Kuo A."/>
            <person name="Brueggeman A."/>
            <person name="Dunigan D."/>
            <person name="Gurnon J."/>
            <person name="Ladunga I."/>
            <person name="Lindquist E."/>
            <person name="Lucas S."/>
            <person name="Pangilinan J."/>
            <person name="Proschold T."/>
            <person name="Salamov A."/>
            <person name="Schmutz J."/>
            <person name="Weeks D."/>
            <person name="Yamada T."/>
            <person name="Claverie J.M."/>
            <person name="Grigoriev I."/>
            <person name="Van Etten J."/>
            <person name="Lomsadze A."/>
            <person name="Borodovsky M."/>
        </authorList>
    </citation>
    <scope>NUCLEOTIDE SEQUENCE [LARGE SCALE GENOMIC DNA]</scope>
    <source>
        <strain evidence="5 6">C-169</strain>
    </source>
</reference>
<dbReference type="KEGG" id="csl:COCSUDRAFT_55124"/>
<dbReference type="RefSeq" id="XP_005651645.1">
    <property type="nucleotide sequence ID" value="XM_005651588.1"/>
</dbReference>
<accession>I0Z8Y2</accession>
<dbReference type="Proteomes" id="UP000007264">
    <property type="component" value="Unassembled WGS sequence"/>
</dbReference>
<dbReference type="GeneID" id="17045116"/>
<dbReference type="AlphaFoldDB" id="I0Z8Y2"/>
<dbReference type="EMBL" id="AGSI01000001">
    <property type="protein sequence ID" value="EIE27101.1"/>
    <property type="molecule type" value="Genomic_DNA"/>
</dbReference>
<gene>
    <name evidence="5" type="ORF">COCSUDRAFT_55124</name>
</gene>
<evidence type="ECO:0000313" key="5">
    <source>
        <dbReference type="EMBL" id="EIE27101.1"/>
    </source>
</evidence>
<dbReference type="GO" id="GO:0008270">
    <property type="term" value="F:zinc ion binding"/>
    <property type="evidence" value="ECO:0007669"/>
    <property type="project" value="UniProtKB-KW"/>
</dbReference>
<keyword evidence="3" id="KW-0862">Zinc</keyword>
<dbReference type="eggNOG" id="ENOG502RZ3H">
    <property type="taxonomic scope" value="Eukaryota"/>
</dbReference>